<keyword evidence="2" id="KW-1185">Reference proteome</keyword>
<reference evidence="1 2" key="1">
    <citation type="journal article" date="2016" name="Mol. Biol. Evol.">
        <title>Comparative Genomics of Early-Diverging Mushroom-Forming Fungi Provides Insights into the Origins of Lignocellulose Decay Capabilities.</title>
        <authorList>
            <person name="Nagy L.G."/>
            <person name="Riley R."/>
            <person name="Tritt A."/>
            <person name="Adam C."/>
            <person name="Daum C."/>
            <person name="Floudas D."/>
            <person name="Sun H."/>
            <person name="Yadav J.S."/>
            <person name="Pangilinan J."/>
            <person name="Larsson K.H."/>
            <person name="Matsuura K."/>
            <person name="Barry K."/>
            <person name="Labutti K."/>
            <person name="Kuo R."/>
            <person name="Ohm R.A."/>
            <person name="Bhattacharya S.S."/>
            <person name="Shirouzu T."/>
            <person name="Yoshinaga Y."/>
            <person name="Martin F.M."/>
            <person name="Grigoriev I.V."/>
            <person name="Hibbett D.S."/>
        </authorList>
    </citation>
    <scope>NUCLEOTIDE SEQUENCE [LARGE SCALE GENOMIC DNA]</scope>
    <source>
        <strain evidence="1 2">HHB14362 ss-1</strain>
    </source>
</reference>
<accession>A0A165SQX3</accession>
<proteinExistence type="predicted"/>
<name>A0A165SQX3_9AGAM</name>
<organism evidence="1 2">
    <name type="scientific">Neolentinus lepideus HHB14362 ss-1</name>
    <dbReference type="NCBI Taxonomy" id="1314782"/>
    <lineage>
        <taxon>Eukaryota</taxon>
        <taxon>Fungi</taxon>
        <taxon>Dikarya</taxon>
        <taxon>Basidiomycota</taxon>
        <taxon>Agaricomycotina</taxon>
        <taxon>Agaricomycetes</taxon>
        <taxon>Gloeophyllales</taxon>
        <taxon>Gloeophyllaceae</taxon>
        <taxon>Neolentinus</taxon>
    </lineage>
</organism>
<dbReference type="InParanoid" id="A0A165SQX3"/>
<dbReference type="EMBL" id="KV425571">
    <property type="protein sequence ID" value="KZT25531.1"/>
    <property type="molecule type" value="Genomic_DNA"/>
</dbReference>
<evidence type="ECO:0000313" key="2">
    <source>
        <dbReference type="Proteomes" id="UP000076761"/>
    </source>
</evidence>
<protein>
    <submittedName>
        <fullName evidence="1">Uncharacterized protein</fullName>
    </submittedName>
</protein>
<dbReference type="Proteomes" id="UP000076761">
    <property type="component" value="Unassembled WGS sequence"/>
</dbReference>
<gene>
    <name evidence="1" type="ORF">NEOLEDRAFT_1133514</name>
</gene>
<evidence type="ECO:0000313" key="1">
    <source>
        <dbReference type="EMBL" id="KZT25531.1"/>
    </source>
</evidence>
<dbReference type="AlphaFoldDB" id="A0A165SQX3"/>
<sequence length="64" mass="7389">MRSGPALQEQHHNDRLHNESCVADFVPLVRWCLFADLLWKMTSPTDIMRTLSILPIPIRLVASF</sequence>